<evidence type="ECO:0000313" key="3">
    <source>
        <dbReference type="Proteomes" id="UP000807025"/>
    </source>
</evidence>
<keyword evidence="3" id="KW-1185">Reference proteome</keyword>
<name>A0A9P6A9M7_PLEER</name>
<evidence type="ECO:0000256" key="1">
    <source>
        <dbReference type="SAM" id="MobiDB-lite"/>
    </source>
</evidence>
<dbReference type="EMBL" id="MU154528">
    <property type="protein sequence ID" value="KAF9500279.1"/>
    <property type="molecule type" value="Genomic_DNA"/>
</dbReference>
<feature type="region of interest" description="Disordered" evidence="1">
    <location>
        <begin position="1"/>
        <end position="44"/>
    </location>
</feature>
<accession>A0A9P6A9M7</accession>
<evidence type="ECO:0000313" key="2">
    <source>
        <dbReference type="EMBL" id="KAF9500279.1"/>
    </source>
</evidence>
<proteinExistence type="predicted"/>
<protein>
    <submittedName>
        <fullName evidence="2">Uncharacterized protein</fullName>
    </submittedName>
</protein>
<reference evidence="2" key="1">
    <citation type="submission" date="2020-11" db="EMBL/GenBank/DDBJ databases">
        <authorList>
            <consortium name="DOE Joint Genome Institute"/>
            <person name="Ahrendt S."/>
            <person name="Riley R."/>
            <person name="Andreopoulos W."/>
            <person name="Labutti K."/>
            <person name="Pangilinan J."/>
            <person name="Ruiz-Duenas F.J."/>
            <person name="Barrasa J.M."/>
            <person name="Sanchez-Garcia M."/>
            <person name="Camarero S."/>
            <person name="Miyauchi S."/>
            <person name="Serrano A."/>
            <person name="Linde D."/>
            <person name="Babiker R."/>
            <person name="Drula E."/>
            <person name="Ayuso-Fernandez I."/>
            <person name="Pacheco R."/>
            <person name="Padilla G."/>
            <person name="Ferreira P."/>
            <person name="Barriuso J."/>
            <person name="Kellner H."/>
            <person name="Castanera R."/>
            <person name="Alfaro M."/>
            <person name="Ramirez L."/>
            <person name="Pisabarro A.G."/>
            <person name="Kuo A."/>
            <person name="Tritt A."/>
            <person name="Lipzen A."/>
            <person name="He G."/>
            <person name="Yan M."/>
            <person name="Ng V."/>
            <person name="Cullen D."/>
            <person name="Martin F."/>
            <person name="Rosso M.-N."/>
            <person name="Henrissat B."/>
            <person name="Hibbett D."/>
            <person name="Martinez A.T."/>
            <person name="Grigoriev I.V."/>
        </authorList>
    </citation>
    <scope>NUCLEOTIDE SEQUENCE</scope>
    <source>
        <strain evidence="2">ATCC 90797</strain>
    </source>
</reference>
<sequence length="262" mass="28083">MPQEQSASRNARAIRALSRSPISRAHSAAAAQSNHASNLSRRSSSLPSDALSWVALYSSDGPTSTTTSPWSWSGSPLPPTLPTAPIHGPFSPETLSSLTSMDSDVEDVVPKEPIHIESTPISPMSSVYPTSLSASSYVPASSGTLSYGSSFVAYEDVDMASDTGAPAEEPQMDPQGPHPYFPSSDARRELHLITARLCEAEDVYLSTACNILTDNQYAFENSARLELHLLTARLRDAENVFIAAAQDISVDAYCLYMELGVN</sequence>
<feature type="compositionally biased region" description="Low complexity" evidence="1">
    <location>
        <begin position="18"/>
        <end position="44"/>
    </location>
</feature>
<dbReference type="Proteomes" id="UP000807025">
    <property type="component" value="Unassembled WGS sequence"/>
</dbReference>
<gene>
    <name evidence="2" type="ORF">BDN71DRAFT_1502360</name>
</gene>
<organism evidence="2 3">
    <name type="scientific">Pleurotus eryngii</name>
    <name type="common">Boletus of the steppes</name>
    <dbReference type="NCBI Taxonomy" id="5323"/>
    <lineage>
        <taxon>Eukaryota</taxon>
        <taxon>Fungi</taxon>
        <taxon>Dikarya</taxon>
        <taxon>Basidiomycota</taxon>
        <taxon>Agaricomycotina</taxon>
        <taxon>Agaricomycetes</taxon>
        <taxon>Agaricomycetidae</taxon>
        <taxon>Agaricales</taxon>
        <taxon>Pleurotineae</taxon>
        <taxon>Pleurotaceae</taxon>
        <taxon>Pleurotus</taxon>
    </lineage>
</organism>
<dbReference type="AlphaFoldDB" id="A0A9P6A9M7"/>
<comment type="caution">
    <text evidence="2">The sequence shown here is derived from an EMBL/GenBank/DDBJ whole genome shotgun (WGS) entry which is preliminary data.</text>
</comment>